<keyword evidence="4" id="KW-0732">Signal</keyword>
<evidence type="ECO:0000313" key="5">
    <source>
        <dbReference type="EMBL" id="MDR0181811.1"/>
    </source>
</evidence>
<feature type="repeat" description="TPR" evidence="3">
    <location>
        <begin position="210"/>
        <end position="243"/>
    </location>
</feature>
<keyword evidence="1" id="KW-0677">Repeat</keyword>
<dbReference type="InterPro" id="IPR019734">
    <property type="entry name" value="TPR_rpt"/>
</dbReference>
<keyword evidence="6" id="KW-1185">Reference proteome</keyword>
<evidence type="ECO:0000256" key="1">
    <source>
        <dbReference type="ARBA" id="ARBA00022737"/>
    </source>
</evidence>
<dbReference type="Pfam" id="PF13432">
    <property type="entry name" value="TPR_16"/>
    <property type="match status" value="1"/>
</dbReference>
<dbReference type="PROSITE" id="PS50005">
    <property type="entry name" value="TPR"/>
    <property type="match status" value="2"/>
</dbReference>
<sequence>MRSTPFALVLVLLCAALLSPVGRAVAQAGVAPPDEVMALPAPLRERLHRELLHDAPAPHARLQRLGSFMFAPEGLGMTYVETANFTVAQAYETRAANCLTFTMLFLALAKEAGLDATPQEIEQILGFRQADGTLYLSNHVNASVRAGARRYTVDVAGDRIIPRDRPKPITSTRLIAHYYNNLAVERLAAADHAAALSLLDTALSLDPDYAGYWSNVGVVRTRSGDPRGGEQAYRHALALDPANTSALFNLAGLAARMGDRALEAEYRQRLAKVQRTDPFHAFMQAVNAENAGDLPRAIREYRRAVDLQPQEHRFHSALANAYLKAGRIRPAIRSLAQAQALSDGDTRAAYGERLDALRTP</sequence>
<accession>A0ABU1C9F9</accession>
<organism evidence="5 6">
    <name type="scientific">Lysobacter arvi</name>
    <dbReference type="NCBI Taxonomy" id="3038776"/>
    <lineage>
        <taxon>Bacteria</taxon>
        <taxon>Pseudomonadati</taxon>
        <taxon>Pseudomonadota</taxon>
        <taxon>Gammaproteobacteria</taxon>
        <taxon>Lysobacterales</taxon>
        <taxon>Lysobacteraceae</taxon>
        <taxon>Lysobacter</taxon>
    </lineage>
</organism>
<dbReference type="Proteomes" id="UP001233535">
    <property type="component" value="Unassembled WGS sequence"/>
</dbReference>
<feature type="repeat" description="TPR" evidence="3">
    <location>
        <begin position="176"/>
        <end position="209"/>
    </location>
</feature>
<evidence type="ECO:0000256" key="4">
    <source>
        <dbReference type="SAM" id="SignalP"/>
    </source>
</evidence>
<dbReference type="PANTHER" id="PTHR44227">
    <property type="match status" value="1"/>
</dbReference>
<dbReference type="InterPro" id="IPR011990">
    <property type="entry name" value="TPR-like_helical_dom_sf"/>
</dbReference>
<gene>
    <name evidence="5" type="ORF">P8609_02360</name>
</gene>
<dbReference type="SUPFAM" id="SSF48452">
    <property type="entry name" value="TPR-like"/>
    <property type="match status" value="1"/>
</dbReference>
<comment type="caution">
    <text evidence="5">The sequence shown here is derived from an EMBL/GenBank/DDBJ whole genome shotgun (WGS) entry which is preliminary data.</text>
</comment>
<dbReference type="SMART" id="SM00028">
    <property type="entry name" value="TPR"/>
    <property type="match status" value="4"/>
</dbReference>
<feature type="chain" id="PRO_5046549899" evidence="4">
    <location>
        <begin position="27"/>
        <end position="360"/>
    </location>
</feature>
<name>A0ABU1C9F9_9GAMM</name>
<feature type="signal peptide" evidence="4">
    <location>
        <begin position="1"/>
        <end position="26"/>
    </location>
</feature>
<dbReference type="Gene3D" id="1.25.40.10">
    <property type="entry name" value="Tetratricopeptide repeat domain"/>
    <property type="match status" value="2"/>
</dbReference>
<evidence type="ECO:0000256" key="2">
    <source>
        <dbReference type="ARBA" id="ARBA00022803"/>
    </source>
</evidence>
<dbReference type="PANTHER" id="PTHR44227:SF3">
    <property type="entry name" value="PROTEIN O-MANNOSYL-TRANSFERASE TMTC4"/>
    <property type="match status" value="1"/>
</dbReference>
<dbReference type="RefSeq" id="WP_309260979.1">
    <property type="nucleotide sequence ID" value="NZ_JARUHG010000001.1"/>
</dbReference>
<reference evidence="5 6" key="1">
    <citation type="submission" date="2023-04" db="EMBL/GenBank/DDBJ databases">
        <title>Lysobacter sp. strain UC isolated from soil sample.</title>
        <authorList>
            <person name="Choksket S."/>
            <person name="Harshvardhan F."/>
            <person name="Rana R."/>
            <person name="Patil P.B."/>
            <person name="Korpole S."/>
        </authorList>
    </citation>
    <scope>NUCLEOTIDE SEQUENCE [LARGE SCALE GENOMIC DNA]</scope>
    <source>
        <strain evidence="5 6">UC</strain>
    </source>
</reference>
<dbReference type="EMBL" id="JARUHG010000001">
    <property type="protein sequence ID" value="MDR0181811.1"/>
    <property type="molecule type" value="Genomic_DNA"/>
</dbReference>
<evidence type="ECO:0000256" key="3">
    <source>
        <dbReference type="PROSITE-ProRule" id="PRU00339"/>
    </source>
</evidence>
<protein>
    <submittedName>
        <fullName evidence="5">Tetratricopeptide repeat protein</fullName>
    </submittedName>
</protein>
<keyword evidence="2 3" id="KW-0802">TPR repeat</keyword>
<evidence type="ECO:0000313" key="6">
    <source>
        <dbReference type="Proteomes" id="UP001233535"/>
    </source>
</evidence>
<proteinExistence type="predicted"/>
<dbReference type="InterPro" id="IPR052346">
    <property type="entry name" value="O-mannosyl-transferase_TMTC"/>
</dbReference>